<dbReference type="CDD" id="cd06257">
    <property type="entry name" value="DnaJ"/>
    <property type="match status" value="1"/>
</dbReference>
<sequence length="155" mass="17380">MLSFPLSSSSFTSVQLKSSKRLAGNFSPSPETVRFRRFYAVAATASPETASSSFYEVLEISIGATYEEIRAAYRRLARSCHPDAATRGEIKSPDDFMRVHAAYTVLSDPDKRADYDQKLSQIPLPTERPFPGLSASPTSSFCRVPRRNWETDQCW</sequence>
<gene>
    <name evidence="3" type="primary">LOC110803625</name>
</gene>
<evidence type="ECO:0000313" key="2">
    <source>
        <dbReference type="Proteomes" id="UP000813463"/>
    </source>
</evidence>
<keyword evidence="2" id="KW-1185">Reference proteome</keyword>
<dbReference type="Pfam" id="PF00226">
    <property type="entry name" value="DnaJ"/>
    <property type="match status" value="1"/>
</dbReference>
<dbReference type="PRINTS" id="PR00625">
    <property type="entry name" value="JDOMAIN"/>
</dbReference>
<dbReference type="SUPFAM" id="SSF46565">
    <property type="entry name" value="Chaperone J-domain"/>
    <property type="match status" value="1"/>
</dbReference>
<dbReference type="SMART" id="SM00271">
    <property type="entry name" value="DnaJ"/>
    <property type="match status" value="1"/>
</dbReference>
<dbReference type="RefSeq" id="XP_021864839.1">
    <property type="nucleotide sequence ID" value="XM_022009147.2"/>
</dbReference>
<dbReference type="GO" id="GO:0009507">
    <property type="term" value="C:chloroplast"/>
    <property type="evidence" value="ECO:0000318"/>
    <property type="project" value="GO_Central"/>
</dbReference>
<dbReference type="OrthoDB" id="445556at2759"/>
<evidence type="ECO:0000313" key="3">
    <source>
        <dbReference type="RefSeq" id="XP_021864839.1"/>
    </source>
</evidence>
<dbReference type="InterPro" id="IPR036869">
    <property type="entry name" value="J_dom_sf"/>
</dbReference>
<evidence type="ECO:0000259" key="1">
    <source>
        <dbReference type="PROSITE" id="PS50076"/>
    </source>
</evidence>
<dbReference type="PROSITE" id="PS50076">
    <property type="entry name" value="DNAJ_2"/>
    <property type="match status" value="1"/>
</dbReference>
<name>A0A9R0JBJ5_SPIOL</name>
<dbReference type="PANTHER" id="PTHR44240">
    <property type="entry name" value="DNAJ DOMAIN (PROKARYOTIC HEAT SHOCK PROTEIN)-RELATED"/>
    <property type="match status" value="1"/>
</dbReference>
<proteinExistence type="predicted"/>
<dbReference type="AlphaFoldDB" id="A0A9R0JBJ5"/>
<dbReference type="PANTHER" id="PTHR44240:SF10">
    <property type="entry name" value="J DOMAIN-CONTAINING PROTEIN"/>
    <property type="match status" value="1"/>
</dbReference>
<organism evidence="2 3">
    <name type="scientific">Spinacia oleracea</name>
    <name type="common">Spinach</name>
    <dbReference type="NCBI Taxonomy" id="3562"/>
    <lineage>
        <taxon>Eukaryota</taxon>
        <taxon>Viridiplantae</taxon>
        <taxon>Streptophyta</taxon>
        <taxon>Embryophyta</taxon>
        <taxon>Tracheophyta</taxon>
        <taxon>Spermatophyta</taxon>
        <taxon>Magnoliopsida</taxon>
        <taxon>eudicotyledons</taxon>
        <taxon>Gunneridae</taxon>
        <taxon>Pentapetalae</taxon>
        <taxon>Caryophyllales</taxon>
        <taxon>Chenopodiaceae</taxon>
        <taxon>Chenopodioideae</taxon>
        <taxon>Anserineae</taxon>
        <taxon>Spinacia</taxon>
    </lineage>
</organism>
<dbReference type="InterPro" id="IPR001623">
    <property type="entry name" value="DnaJ_domain"/>
</dbReference>
<dbReference type="Proteomes" id="UP000813463">
    <property type="component" value="Chromosome 3"/>
</dbReference>
<accession>A0A9R0JBJ5</accession>
<dbReference type="InterPro" id="IPR052276">
    <property type="entry name" value="Diphthamide-biosynth_chaperone"/>
</dbReference>
<reference evidence="2" key="1">
    <citation type="journal article" date="2021" name="Nat. Commun.">
        <title>Genomic analyses provide insights into spinach domestication and the genetic basis of agronomic traits.</title>
        <authorList>
            <person name="Cai X."/>
            <person name="Sun X."/>
            <person name="Xu C."/>
            <person name="Sun H."/>
            <person name="Wang X."/>
            <person name="Ge C."/>
            <person name="Zhang Z."/>
            <person name="Wang Q."/>
            <person name="Fei Z."/>
            <person name="Jiao C."/>
            <person name="Wang Q."/>
        </authorList>
    </citation>
    <scope>NUCLEOTIDE SEQUENCE [LARGE SCALE GENOMIC DNA]</scope>
    <source>
        <strain evidence="2">cv. Varoflay</strain>
    </source>
</reference>
<dbReference type="Gene3D" id="1.10.287.110">
    <property type="entry name" value="DnaJ domain"/>
    <property type="match status" value="1"/>
</dbReference>
<dbReference type="KEGG" id="soe:110803625"/>
<feature type="domain" description="J" evidence="1">
    <location>
        <begin position="53"/>
        <end position="119"/>
    </location>
</feature>
<reference evidence="3" key="2">
    <citation type="submission" date="2025-08" db="UniProtKB">
        <authorList>
            <consortium name="RefSeq"/>
        </authorList>
    </citation>
    <scope>IDENTIFICATION</scope>
    <source>
        <tissue evidence="3">Leaf</tissue>
    </source>
</reference>
<protein>
    <submittedName>
        <fullName evidence="3">Chaperone protein dnaJ 11, chloroplastic</fullName>
    </submittedName>
</protein>
<dbReference type="GeneID" id="110803625"/>